<dbReference type="AlphaFoldDB" id="A0A6I4UDU9"/>
<keyword evidence="5" id="KW-1185">Reference proteome</keyword>
<evidence type="ECO:0000313" key="3">
    <source>
        <dbReference type="EMBL" id="MXP35433.1"/>
    </source>
</evidence>
<gene>
    <name evidence="3" type="ORF">GRI55_06565</name>
    <name evidence="2" type="ORF">QOZ97_001067</name>
</gene>
<reference evidence="2 5" key="2">
    <citation type="submission" date="2023-07" db="EMBL/GenBank/DDBJ databases">
        <title>Genomic Encyclopedia of Type Strains, Phase IV (KMG-IV): sequencing the most valuable type-strain genomes for metagenomic binning, comparative biology and taxonomic classification.</title>
        <authorList>
            <person name="Goeker M."/>
        </authorList>
    </citation>
    <scope>NUCLEOTIDE SEQUENCE [LARGE SCALE GENOMIC DNA]</scope>
    <source>
        <strain evidence="2 5">DSM 14432</strain>
    </source>
</reference>
<dbReference type="GeneID" id="93685917"/>
<dbReference type="EMBL" id="JAUSWK010000001">
    <property type="protein sequence ID" value="MDQ0565557.1"/>
    <property type="molecule type" value="Genomic_DNA"/>
</dbReference>
<dbReference type="SUPFAM" id="SSF52200">
    <property type="entry name" value="Toll/Interleukin receptor TIR domain"/>
    <property type="match status" value="1"/>
</dbReference>
<dbReference type="Pfam" id="PF13676">
    <property type="entry name" value="TIR_2"/>
    <property type="match status" value="1"/>
</dbReference>
<dbReference type="RefSeq" id="WP_160766613.1">
    <property type="nucleotide sequence ID" value="NZ_JAUSWK010000001.1"/>
</dbReference>
<dbReference type="Proteomes" id="UP000439914">
    <property type="component" value="Unassembled WGS sequence"/>
</dbReference>
<feature type="domain" description="TIR" evidence="1">
    <location>
        <begin position="1"/>
        <end position="142"/>
    </location>
</feature>
<dbReference type="PROSITE" id="PS50104">
    <property type="entry name" value="TIR"/>
    <property type="match status" value="1"/>
</dbReference>
<dbReference type="SMART" id="SM00255">
    <property type="entry name" value="TIR"/>
    <property type="match status" value="1"/>
</dbReference>
<evidence type="ECO:0000313" key="5">
    <source>
        <dbReference type="Proteomes" id="UP001238601"/>
    </source>
</evidence>
<dbReference type="InterPro" id="IPR035897">
    <property type="entry name" value="Toll_tir_struct_dom_sf"/>
</dbReference>
<dbReference type="Proteomes" id="UP001238601">
    <property type="component" value="Unassembled WGS sequence"/>
</dbReference>
<comment type="caution">
    <text evidence="3">The sequence shown here is derived from an EMBL/GenBank/DDBJ whole genome shotgun (WGS) entry which is preliminary data.</text>
</comment>
<proteinExistence type="predicted"/>
<evidence type="ECO:0000259" key="1">
    <source>
        <dbReference type="PROSITE" id="PS50104"/>
    </source>
</evidence>
<dbReference type="InterPro" id="IPR000157">
    <property type="entry name" value="TIR_dom"/>
</dbReference>
<evidence type="ECO:0000313" key="2">
    <source>
        <dbReference type="EMBL" id="MDQ0565557.1"/>
    </source>
</evidence>
<evidence type="ECO:0000313" key="4">
    <source>
        <dbReference type="Proteomes" id="UP000439914"/>
    </source>
</evidence>
<sequence length="321" mass="35918">MARIFFSYSHADEALRDQLETQLALMKRQGLIETWHDRRIPAGNNFEHEISSNLESAEIVLLLVSPDFLASDYCYDIEMGRALERHKTGEAKVIPVILRACDWHGSPFGKLNAVPRDGRPITQWPDRDQAFLEVVKAIRNGLPNSAAKQPIEVKSASALQRNTVAVEQGPRSSNLRVGKDFTDRDKDKFKVEAFEYMAKFFANSLSELEERNEGIECDFRRLDGNRFASSIYINGNSVAKCTVFMGGDRYMGSGISFVHGETNSSNSYNESLAVQSDSSSMYLAPSGMAAMVRGEDGQRLTMQGASELYWALLMQPLQGHE</sequence>
<organism evidence="3 4">
    <name type="scientific">Qipengyuania citrea</name>
    <dbReference type="NCBI Taxonomy" id="225971"/>
    <lineage>
        <taxon>Bacteria</taxon>
        <taxon>Pseudomonadati</taxon>
        <taxon>Pseudomonadota</taxon>
        <taxon>Alphaproteobacteria</taxon>
        <taxon>Sphingomonadales</taxon>
        <taxon>Erythrobacteraceae</taxon>
        <taxon>Qipengyuania</taxon>
    </lineage>
</organism>
<dbReference type="GO" id="GO:0007165">
    <property type="term" value="P:signal transduction"/>
    <property type="evidence" value="ECO:0007669"/>
    <property type="project" value="InterPro"/>
</dbReference>
<reference evidence="3 4" key="1">
    <citation type="submission" date="2019-12" db="EMBL/GenBank/DDBJ databases">
        <title>Genomic-based taxomic classification of the family Erythrobacteraceae.</title>
        <authorList>
            <person name="Xu L."/>
        </authorList>
    </citation>
    <scope>NUCLEOTIDE SEQUENCE [LARGE SCALE GENOMIC DNA]</scope>
    <source>
        <strain evidence="3 4">CGMCC 1.8703</strain>
    </source>
</reference>
<dbReference type="Gene3D" id="3.40.50.10140">
    <property type="entry name" value="Toll/interleukin-1 receptor homology (TIR) domain"/>
    <property type="match status" value="1"/>
</dbReference>
<dbReference type="EMBL" id="WTYG01000002">
    <property type="protein sequence ID" value="MXP35433.1"/>
    <property type="molecule type" value="Genomic_DNA"/>
</dbReference>
<accession>A0A6I4UDU9</accession>
<name>A0A6I4UDU9_9SPHN</name>
<protein>
    <submittedName>
        <fullName evidence="3">TIR domain-containing protein</fullName>
    </submittedName>
</protein>